<dbReference type="InterPro" id="IPR027443">
    <property type="entry name" value="IPNS-like_sf"/>
</dbReference>
<dbReference type="PANTHER" id="PTHR10209">
    <property type="entry name" value="OXIDOREDUCTASE, 2OG-FE II OXYGENASE FAMILY PROTEIN"/>
    <property type="match status" value="1"/>
</dbReference>
<dbReference type="Pfam" id="PF14226">
    <property type="entry name" value="DIOX_N"/>
    <property type="match status" value="1"/>
</dbReference>
<dbReference type="FunFam" id="2.60.120.330:FF:000005">
    <property type="entry name" value="1-aminocyclopropane-1-carboxylate oxidase homolog 1"/>
    <property type="match status" value="1"/>
</dbReference>
<evidence type="ECO:0000256" key="6">
    <source>
        <dbReference type="RuleBase" id="RU003682"/>
    </source>
</evidence>
<dbReference type="OrthoDB" id="288590at2759"/>
<gene>
    <name evidence="8" type="ORF">L484_024528</name>
</gene>
<dbReference type="eggNOG" id="KOG0143">
    <property type="taxonomic scope" value="Eukaryota"/>
</dbReference>
<comment type="similarity">
    <text evidence="2 6">Belongs to the iron/ascorbate-dependent oxidoreductase family.</text>
</comment>
<dbReference type="SUPFAM" id="SSF51197">
    <property type="entry name" value="Clavaminate synthase-like"/>
    <property type="match status" value="1"/>
</dbReference>
<dbReference type="InterPro" id="IPR026992">
    <property type="entry name" value="DIOX_N"/>
</dbReference>
<dbReference type="PANTHER" id="PTHR10209:SF123">
    <property type="entry name" value="FE2OG DIOXYGENASE DOMAIN-CONTAINING PROTEIN"/>
    <property type="match status" value="1"/>
</dbReference>
<feature type="domain" description="Fe2OG dioxygenase" evidence="7">
    <location>
        <begin position="221"/>
        <end position="321"/>
    </location>
</feature>
<evidence type="ECO:0000313" key="9">
    <source>
        <dbReference type="Proteomes" id="UP000030645"/>
    </source>
</evidence>
<dbReference type="InterPro" id="IPR044861">
    <property type="entry name" value="IPNS-like_FE2OG_OXY"/>
</dbReference>
<dbReference type="EMBL" id="KE345062">
    <property type="protein sequence ID" value="EXB93190.1"/>
    <property type="molecule type" value="Genomic_DNA"/>
</dbReference>
<proteinExistence type="inferred from homology"/>
<dbReference type="KEGG" id="mnt:21407267"/>
<organism evidence="8 9">
    <name type="scientific">Morus notabilis</name>
    <dbReference type="NCBI Taxonomy" id="981085"/>
    <lineage>
        <taxon>Eukaryota</taxon>
        <taxon>Viridiplantae</taxon>
        <taxon>Streptophyta</taxon>
        <taxon>Embryophyta</taxon>
        <taxon>Tracheophyta</taxon>
        <taxon>Spermatophyta</taxon>
        <taxon>Magnoliopsida</taxon>
        <taxon>eudicotyledons</taxon>
        <taxon>Gunneridae</taxon>
        <taxon>Pentapetalae</taxon>
        <taxon>rosids</taxon>
        <taxon>fabids</taxon>
        <taxon>Rosales</taxon>
        <taxon>Moraceae</taxon>
        <taxon>Moreae</taxon>
        <taxon>Morus</taxon>
    </lineage>
</organism>
<evidence type="ECO:0000259" key="7">
    <source>
        <dbReference type="PROSITE" id="PS51471"/>
    </source>
</evidence>
<evidence type="ECO:0000256" key="2">
    <source>
        <dbReference type="ARBA" id="ARBA00008056"/>
    </source>
</evidence>
<keyword evidence="4 6" id="KW-0560">Oxidoreductase</keyword>
<dbReference type="GO" id="GO:0051213">
    <property type="term" value="F:dioxygenase activity"/>
    <property type="evidence" value="ECO:0007669"/>
    <property type="project" value="UniProtKB-ARBA"/>
</dbReference>
<dbReference type="Pfam" id="PF03171">
    <property type="entry name" value="2OG-FeII_Oxy"/>
    <property type="match status" value="1"/>
</dbReference>
<dbReference type="Proteomes" id="UP000030645">
    <property type="component" value="Unassembled WGS sequence"/>
</dbReference>
<accession>W9RT84</accession>
<keyword evidence="3 6" id="KW-0479">Metal-binding</keyword>
<sequence>MDINPQQNSESATDYERAKSLKAFDDAKAGVKGLVDAGISTIPPFFVMPPEDLSSSQRPGDLGFPRFKVPTIDLKHTHGDFLWRKQIVEEIRCACETWGFFQVVNHGIPQDIMDQMLEGVRRFNEQSNEAKMEIYSRDKMKKVRFNSNFDLYKAKAANWRDTLLCAMAPNPPQPEEYPAACRDIMKQYSEHVEKLGEILYQLISQALELDPNHLEDMGCAKGHVFFCHYYPACPEPDRTLGHAKHTDPSFLTILLQDHIGGLQVLHQNRWVDVPPVRGALVINIGDLLQLISNDKFKSIEHRVLAKSAGPRISAACFFTTHFQESDKLYGPIKELLKDDNPPLYKETYVKDYIDSFHSAGLGGISALAQLRL</sequence>
<evidence type="ECO:0000256" key="3">
    <source>
        <dbReference type="ARBA" id="ARBA00022723"/>
    </source>
</evidence>
<dbReference type="InterPro" id="IPR005123">
    <property type="entry name" value="Oxoglu/Fe-dep_dioxygenase_dom"/>
</dbReference>
<name>W9RT84_9ROSA</name>
<keyword evidence="5 6" id="KW-0408">Iron</keyword>
<keyword evidence="9" id="KW-1185">Reference proteome</keyword>
<evidence type="ECO:0000256" key="5">
    <source>
        <dbReference type="ARBA" id="ARBA00023004"/>
    </source>
</evidence>
<comment type="cofactor">
    <cofactor evidence="1">
        <name>Fe cation</name>
        <dbReference type="ChEBI" id="CHEBI:24875"/>
    </cofactor>
</comment>
<evidence type="ECO:0000256" key="1">
    <source>
        <dbReference type="ARBA" id="ARBA00001962"/>
    </source>
</evidence>
<protein>
    <submittedName>
        <fullName evidence="8">1-aminocyclopropane-1-carboxylate oxidase-1-like protein</fullName>
    </submittedName>
</protein>
<dbReference type="PROSITE" id="PS51471">
    <property type="entry name" value="FE2OG_OXY"/>
    <property type="match status" value="1"/>
</dbReference>
<evidence type="ECO:0000256" key="4">
    <source>
        <dbReference type="ARBA" id="ARBA00023002"/>
    </source>
</evidence>
<dbReference type="Gene3D" id="2.60.120.330">
    <property type="entry name" value="B-lactam Antibiotic, Isopenicillin N Synthase, Chain"/>
    <property type="match status" value="1"/>
</dbReference>
<reference evidence="9" key="1">
    <citation type="submission" date="2013-01" db="EMBL/GenBank/DDBJ databases">
        <title>Draft Genome Sequence of a Mulberry Tree, Morus notabilis C.K. Schneid.</title>
        <authorList>
            <person name="He N."/>
            <person name="Zhao S."/>
        </authorList>
    </citation>
    <scope>NUCLEOTIDE SEQUENCE</scope>
</reference>
<evidence type="ECO:0000313" key="8">
    <source>
        <dbReference type="EMBL" id="EXB93190.1"/>
    </source>
</evidence>
<dbReference type="GO" id="GO:0046872">
    <property type="term" value="F:metal ion binding"/>
    <property type="evidence" value="ECO:0007669"/>
    <property type="project" value="UniProtKB-KW"/>
</dbReference>
<dbReference type="AlphaFoldDB" id="W9RT84"/>
<dbReference type="STRING" id="981085.W9RT84"/>